<accession>A0A388MDW3</accession>
<dbReference type="EMBL" id="BFEA01001127">
    <property type="protein sequence ID" value="GBG92747.1"/>
    <property type="molecule type" value="Genomic_DNA"/>
</dbReference>
<dbReference type="OrthoDB" id="1749062at2759"/>
<dbReference type="Proteomes" id="UP000265515">
    <property type="component" value="Unassembled WGS sequence"/>
</dbReference>
<evidence type="ECO:0000313" key="2">
    <source>
        <dbReference type="Proteomes" id="UP000265515"/>
    </source>
</evidence>
<name>A0A388MDW3_CHABU</name>
<evidence type="ECO:0000313" key="1">
    <source>
        <dbReference type="EMBL" id="GBG92747.1"/>
    </source>
</evidence>
<reference evidence="1 2" key="1">
    <citation type="journal article" date="2018" name="Cell">
        <title>The Chara Genome: Secondary Complexity and Implications for Plant Terrestrialization.</title>
        <authorList>
            <person name="Nishiyama T."/>
            <person name="Sakayama H."/>
            <person name="Vries J.D."/>
            <person name="Buschmann H."/>
            <person name="Saint-Marcoux D."/>
            <person name="Ullrich K.K."/>
            <person name="Haas F.B."/>
            <person name="Vanderstraeten L."/>
            <person name="Becker D."/>
            <person name="Lang D."/>
            <person name="Vosolsobe S."/>
            <person name="Rombauts S."/>
            <person name="Wilhelmsson P.K.I."/>
            <person name="Janitza P."/>
            <person name="Kern R."/>
            <person name="Heyl A."/>
            <person name="Rumpler F."/>
            <person name="Villalobos L.I.A.C."/>
            <person name="Clay J.M."/>
            <person name="Skokan R."/>
            <person name="Toyoda A."/>
            <person name="Suzuki Y."/>
            <person name="Kagoshima H."/>
            <person name="Schijlen E."/>
            <person name="Tajeshwar N."/>
            <person name="Catarino B."/>
            <person name="Hetherington A.J."/>
            <person name="Saltykova A."/>
            <person name="Bonnot C."/>
            <person name="Breuninger H."/>
            <person name="Symeonidi A."/>
            <person name="Radhakrishnan G.V."/>
            <person name="Van Nieuwerburgh F."/>
            <person name="Deforce D."/>
            <person name="Chang C."/>
            <person name="Karol K.G."/>
            <person name="Hedrich R."/>
            <person name="Ulvskov P."/>
            <person name="Glockner G."/>
            <person name="Delwiche C.F."/>
            <person name="Petrasek J."/>
            <person name="Van de Peer Y."/>
            <person name="Friml J."/>
            <person name="Beilby M."/>
            <person name="Dolan L."/>
            <person name="Kohara Y."/>
            <person name="Sugano S."/>
            <person name="Fujiyama A."/>
            <person name="Delaux P.-M."/>
            <person name="Quint M."/>
            <person name="TheiBen G."/>
            <person name="Hagemann M."/>
            <person name="Harholt J."/>
            <person name="Dunand C."/>
            <person name="Zachgo S."/>
            <person name="Langdale J."/>
            <person name="Maumus F."/>
            <person name="Straeten D.V.D."/>
            <person name="Gould S.B."/>
            <person name="Rensing S.A."/>
        </authorList>
    </citation>
    <scope>NUCLEOTIDE SEQUENCE [LARGE SCALE GENOMIC DNA]</scope>
    <source>
        <strain evidence="1 2">S276</strain>
    </source>
</reference>
<dbReference type="AlphaFoldDB" id="A0A388MDW3"/>
<dbReference type="Gene3D" id="3.30.70.270">
    <property type="match status" value="1"/>
</dbReference>
<gene>
    <name evidence="1" type="ORF">CBR_g56908</name>
</gene>
<sequence length="573" mass="65040">MYSWRTRLERRRNDATPTVSAARGMCCVVQIQTYCSTAPVEPESQVAFSTSCIGGEAKEWVLAEANAAGFNDIGEWAGTLNLKQFLGKIKERFLDKTTADKAFDQLTTIGQKHWTSVESLSREVDRLLQVPGLNLQDNQVLYIYFRALPEPIRGQLVAESKSGKYNYRQFRDLALQREQMISQVKNSYASVVKYGGGAGTGNKIDLKSGYHQIEVEPCDQHKIAFRTSDGQASKVRPMDGLEEGQSDRQVLLDFRTAFHGSVFEQYHMLPIQVTTLDAVKSATSDGFWYLSEFLLQAGNADLLKRDRDAFVPQFDTFVETDLDSDDMLMYHAYIDMAKAFLNELPDVFEEVFSSVEPNKKSANSYMVHAELAVRLAGFVLAHSRDYLAKMFHRSGMDVVQESDLSLASNMFHFCRNMQKEPWDDTYFSRAIVVHFIDFDLVGSDGKHFPLRMRMLNMIWEEELGTGWFADVQDHETDILIATASDVSSDNLTELQIMAADIVKQRYKPHGDITTLQLTSGYFKYSSDEDPEEGHANLLCIAPILTDVPKDMLFGVLEIVELEMDKKRIEVDYR</sequence>
<keyword evidence="2" id="KW-1185">Reference proteome</keyword>
<dbReference type="SUPFAM" id="SSF56672">
    <property type="entry name" value="DNA/RNA polymerases"/>
    <property type="match status" value="1"/>
</dbReference>
<dbReference type="InterPro" id="IPR043128">
    <property type="entry name" value="Rev_trsase/Diguanyl_cyclase"/>
</dbReference>
<dbReference type="Gramene" id="GBG92747">
    <property type="protein sequence ID" value="GBG92747"/>
    <property type="gene ID" value="CBR_g56908"/>
</dbReference>
<comment type="caution">
    <text evidence="1">The sequence shown here is derived from an EMBL/GenBank/DDBJ whole genome shotgun (WGS) entry which is preliminary data.</text>
</comment>
<dbReference type="Gene3D" id="3.10.10.10">
    <property type="entry name" value="HIV Type 1 Reverse Transcriptase, subunit A, domain 1"/>
    <property type="match status" value="1"/>
</dbReference>
<proteinExistence type="predicted"/>
<dbReference type="InterPro" id="IPR043502">
    <property type="entry name" value="DNA/RNA_pol_sf"/>
</dbReference>
<protein>
    <submittedName>
        <fullName evidence="1">Uncharacterized protein</fullName>
    </submittedName>
</protein>
<organism evidence="1 2">
    <name type="scientific">Chara braunii</name>
    <name type="common">Braun's stonewort</name>
    <dbReference type="NCBI Taxonomy" id="69332"/>
    <lineage>
        <taxon>Eukaryota</taxon>
        <taxon>Viridiplantae</taxon>
        <taxon>Streptophyta</taxon>
        <taxon>Charophyceae</taxon>
        <taxon>Charales</taxon>
        <taxon>Characeae</taxon>
        <taxon>Chara</taxon>
    </lineage>
</organism>